<evidence type="ECO:0000313" key="1">
    <source>
        <dbReference type="EMBL" id="EYC51155.1"/>
    </source>
</evidence>
<dbReference type="Pfam" id="PF11659">
    <property type="entry name" value="DUF3261"/>
    <property type="match status" value="1"/>
</dbReference>
<dbReference type="AlphaFoldDB" id="A0A016XGY5"/>
<accession>A0A016XGY5</accession>
<dbReference type="OrthoDB" id="6228084at2"/>
<dbReference type="eggNOG" id="ENOG50330BN">
    <property type="taxonomic scope" value="Bacteria"/>
</dbReference>
<protein>
    <recommendedName>
        <fullName evidence="3">DUF3261 domain-containing protein</fullName>
    </recommendedName>
</protein>
<reference evidence="1 2" key="1">
    <citation type="submission" date="2014-02" db="EMBL/GenBank/DDBJ databases">
        <title>Draft Genome of Hylemonella gracilis isolated from the Niagara River.</title>
        <authorList>
            <person name="Pawlowski D.R."/>
            <person name="Koudelka G.B."/>
        </authorList>
    </citation>
    <scope>NUCLEOTIDE SEQUENCE [LARGE SCALE GENOMIC DNA]</scope>
    <source>
        <strain evidence="1 2">Niagara R</strain>
    </source>
</reference>
<evidence type="ECO:0000313" key="2">
    <source>
        <dbReference type="Proteomes" id="UP000023268"/>
    </source>
</evidence>
<dbReference type="Proteomes" id="UP000023268">
    <property type="component" value="Unassembled WGS sequence"/>
</dbReference>
<gene>
    <name evidence="1" type="ORF">AZ34_08710</name>
</gene>
<dbReference type="PROSITE" id="PS51257">
    <property type="entry name" value="PROKAR_LIPOPROTEIN"/>
    <property type="match status" value="1"/>
</dbReference>
<dbReference type="InterPro" id="IPR021675">
    <property type="entry name" value="DUF3261"/>
</dbReference>
<proteinExistence type="predicted"/>
<sequence length="211" mass="23379">MSMPRATTLATRCTLGLWVVLLSGCGLLRTTPPADGVGLPPGRAVPAPAQAGDAPLLRLAPGALGRNLALEQRIRIEARDEKGQPLKRQIETLLEVDARTLRVVLLYMGQTAAVLEWDGQRLQETRSVWWPSALRGERILSELQMALWPSAAIRAALTEGWTLDADEQVRVLRQDGVPVIQIRFVDGIREVELRNLREDYHLSIRSLSLDP</sequence>
<dbReference type="EMBL" id="JEMG01000001">
    <property type="protein sequence ID" value="EYC51155.1"/>
    <property type="molecule type" value="Genomic_DNA"/>
</dbReference>
<evidence type="ECO:0008006" key="3">
    <source>
        <dbReference type="Google" id="ProtNLM"/>
    </source>
</evidence>
<comment type="caution">
    <text evidence="1">The sequence shown here is derived from an EMBL/GenBank/DDBJ whole genome shotgun (WGS) entry which is preliminary data.</text>
</comment>
<dbReference type="STRING" id="1458275.AZ34_08710"/>
<organism evidence="1 2">
    <name type="scientific">Hylemonella gracilis str. Niagara R</name>
    <dbReference type="NCBI Taxonomy" id="1458275"/>
    <lineage>
        <taxon>Bacteria</taxon>
        <taxon>Pseudomonadati</taxon>
        <taxon>Pseudomonadota</taxon>
        <taxon>Betaproteobacteria</taxon>
        <taxon>Burkholderiales</taxon>
        <taxon>Comamonadaceae</taxon>
        <taxon>Hylemonella</taxon>
    </lineage>
</organism>
<name>A0A016XGY5_9BURK</name>